<proteinExistence type="predicted"/>
<dbReference type="AlphaFoldDB" id="A0A6P8X9B1"/>
<evidence type="ECO:0000259" key="1">
    <source>
        <dbReference type="Pfam" id="PF13837"/>
    </source>
</evidence>
<dbReference type="RefSeq" id="XP_034112771.1">
    <property type="nucleotide sequence ID" value="XM_034256880.2"/>
</dbReference>
<dbReference type="Pfam" id="PF13837">
    <property type="entry name" value="Myb_DNA-bind_4"/>
    <property type="match status" value="1"/>
</dbReference>
<sequence length="229" mass="26898">MDSSRKTIMWVSKYEQMLFDMWEENIGILNGSELKSPTFVEFALRLQGAGFNVDWKKVRSKMDNLTKRYKAVVRELRKPDGKRTHWRHFKRLHRILGPRMSRKKLLSSTPFLKVDEQVNSDANESDELLAENFDALIEEPLDHSYYTQFQEEHVEENENYSTNESVPTMKLEKRIADPVMTPFESAMIEVVKQRTNDLNQAAAERLEVLNRHLSSTIEFQNKVLNMLSN</sequence>
<organism evidence="2 3">
    <name type="scientific">Drosophila albomicans</name>
    <name type="common">Fruit fly</name>
    <dbReference type="NCBI Taxonomy" id="7291"/>
    <lineage>
        <taxon>Eukaryota</taxon>
        <taxon>Metazoa</taxon>
        <taxon>Ecdysozoa</taxon>
        <taxon>Arthropoda</taxon>
        <taxon>Hexapoda</taxon>
        <taxon>Insecta</taxon>
        <taxon>Pterygota</taxon>
        <taxon>Neoptera</taxon>
        <taxon>Endopterygota</taxon>
        <taxon>Diptera</taxon>
        <taxon>Brachycera</taxon>
        <taxon>Muscomorpha</taxon>
        <taxon>Ephydroidea</taxon>
        <taxon>Drosophilidae</taxon>
        <taxon>Drosophila</taxon>
    </lineage>
</organism>
<dbReference type="Gene3D" id="1.10.10.60">
    <property type="entry name" value="Homeodomain-like"/>
    <property type="match status" value="1"/>
</dbReference>
<dbReference type="Proteomes" id="UP000515160">
    <property type="component" value="Chromosome 2R"/>
</dbReference>
<gene>
    <name evidence="3" type="primary">LOC117573589</name>
</gene>
<keyword evidence="2" id="KW-1185">Reference proteome</keyword>
<dbReference type="OrthoDB" id="691673at2759"/>
<feature type="domain" description="Myb/SANT-like DNA-binding" evidence="1">
    <location>
        <begin position="10"/>
        <end position="95"/>
    </location>
</feature>
<dbReference type="GeneID" id="117573589"/>
<reference evidence="3" key="1">
    <citation type="submission" date="2025-08" db="UniProtKB">
        <authorList>
            <consortium name="RefSeq"/>
        </authorList>
    </citation>
    <scope>IDENTIFICATION</scope>
    <source>
        <strain evidence="3">15112-1751.03</strain>
        <tissue evidence="3">Whole Adult</tissue>
    </source>
</reference>
<evidence type="ECO:0000313" key="2">
    <source>
        <dbReference type="Proteomes" id="UP000515160"/>
    </source>
</evidence>
<evidence type="ECO:0000313" key="3">
    <source>
        <dbReference type="RefSeq" id="XP_034112771.1"/>
    </source>
</evidence>
<accession>A0A6P8X9B1</accession>
<protein>
    <submittedName>
        <fullName evidence="3">Uncharacterized protein LOC117573589 isoform X1</fullName>
    </submittedName>
</protein>
<dbReference type="InterPro" id="IPR044822">
    <property type="entry name" value="Myb_DNA-bind_4"/>
</dbReference>
<name>A0A6P8X9B1_DROAB</name>